<dbReference type="PANTHER" id="PTHR34041:SF3">
    <property type="entry name" value="PHOTOSYSTEM II D1 PRECURSOR PROCESSING PROTEIN PSB27-H2, CHLOROPLASTIC"/>
    <property type="match status" value="1"/>
</dbReference>
<accession>A0AAW1RH60</accession>
<protein>
    <submittedName>
        <fullName evidence="1">Uncharacterized protein</fullName>
    </submittedName>
</protein>
<dbReference type="Pfam" id="PF13326">
    <property type="entry name" value="PSII_Pbs27"/>
    <property type="match status" value="1"/>
</dbReference>
<dbReference type="GO" id="GO:0010207">
    <property type="term" value="P:photosystem II assembly"/>
    <property type="evidence" value="ECO:0007669"/>
    <property type="project" value="InterPro"/>
</dbReference>
<comment type="caution">
    <text evidence="1">The sequence shown here is derived from an EMBL/GenBank/DDBJ whole genome shotgun (WGS) entry which is preliminary data.</text>
</comment>
<dbReference type="GO" id="GO:0010206">
    <property type="term" value="P:photosystem II repair"/>
    <property type="evidence" value="ECO:0007669"/>
    <property type="project" value="InterPro"/>
</dbReference>
<dbReference type="Gene3D" id="1.20.58.810">
    <property type="entry name" value="Photosystem II Pbs27"/>
    <property type="match status" value="1"/>
</dbReference>
<dbReference type="PANTHER" id="PTHR34041">
    <property type="entry name" value="PHOTOSYSTEM II REPAIR PROTEIN PSB27-H1, CHLOROPLASTIC"/>
    <property type="match status" value="1"/>
</dbReference>
<reference evidence="1 2" key="1">
    <citation type="journal article" date="2024" name="Nat. Commun.">
        <title>Phylogenomics reveals the evolutionary origins of lichenization in chlorophyte algae.</title>
        <authorList>
            <person name="Puginier C."/>
            <person name="Libourel C."/>
            <person name="Otte J."/>
            <person name="Skaloud P."/>
            <person name="Haon M."/>
            <person name="Grisel S."/>
            <person name="Petersen M."/>
            <person name="Berrin J.G."/>
            <person name="Delaux P.M."/>
            <person name="Dal Grande F."/>
            <person name="Keller J."/>
        </authorList>
    </citation>
    <scope>NUCLEOTIDE SEQUENCE [LARGE SCALE GENOMIC DNA]</scope>
    <source>
        <strain evidence="1 2">SAG 2145</strain>
    </source>
</reference>
<dbReference type="HAMAP" id="MF_01481">
    <property type="entry name" value="PSII_Psb27"/>
    <property type="match status" value="1"/>
</dbReference>
<evidence type="ECO:0000313" key="2">
    <source>
        <dbReference type="Proteomes" id="UP001438707"/>
    </source>
</evidence>
<dbReference type="GO" id="GO:0009543">
    <property type="term" value="C:chloroplast thylakoid lumen"/>
    <property type="evidence" value="ECO:0007669"/>
    <property type="project" value="TreeGrafter"/>
</dbReference>
<dbReference type="InterPro" id="IPR025585">
    <property type="entry name" value="PSII_Psb27"/>
</dbReference>
<sequence length="216" mass="23734">MTFSCLTVGSPSLQSKRQCQLCPRSRHVFCQHGRLQVVRTHGLGYRRPDEATQHTSNSPADSLPTGRRHILCAFLLTATFAQGVAGAELDFLEKALPKQASESIPPGYTSNASRLVGALQAAIELDIKGASEKEVRRKADEAKMSIRDFVSSWRSTKVVQSDPSYLQITGTLQDLAQFYQKNGQRARITADQGQKMLDKLKLAKSSLDKLSQGTAK</sequence>
<dbReference type="InterPro" id="IPR038450">
    <property type="entry name" value="PSII_Psb27_sf"/>
</dbReference>
<proteinExistence type="inferred from homology"/>
<organism evidence="1 2">
    <name type="scientific">Apatococcus lobatus</name>
    <dbReference type="NCBI Taxonomy" id="904363"/>
    <lineage>
        <taxon>Eukaryota</taxon>
        <taxon>Viridiplantae</taxon>
        <taxon>Chlorophyta</taxon>
        <taxon>core chlorophytes</taxon>
        <taxon>Trebouxiophyceae</taxon>
        <taxon>Chlorellales</taxon>
        <taxon>Chlorellaceae</taxon>
        <taxon>Apatococcus</taxon>
    </lineage>
</organism>
<evidence type="ECO:0000313" key="1">
    <source>
        <dbReference type="EMBL" id="KAK9832962.1"/>
    </source>
</evidence>
<dbReference type="Proteomes" id="UP001438707">
    <property type="component" value="Unassembled WGS sequence"/>
</dbReference>
<dbReference type="GO" id="GO:0009523">
    <property type="term" value="C:photosystem II"/>
    <property type="evidence" value="ECO:0007669"/>
    <property type="project" value="InterPro"/>
</dbReference>
<keyword evidence="2" id="KW-1185">Reference proteome</keyword>
<name>A0AAW1RH60_9CHLO</name>
<dbReference type="EMBL" id="JALJOS010000011">
    <property type="protein sequence ID" value="KAK9832962.1"/>
    <property type="molecule type" value="Genomic_DNA"/>
</dbReference>
<dbReference type="AlphaFoldDB" id="A0AAW1RH60"/>
<gene>
    <name evidence="1" type="ORF">WJX74_003012</name>
</gene>